<evidence type="ECO:0008006" key="5">
    <source>
        <dbReference type="Google" id="ProtNLM"/>
    </source>
</evidence>
<evidence type="ECO:0000256" key="2">
    <source>
        <dbReference type="SAM" id="SignalP"/>
    </source>
</evidence>
<comment type="similarity">
    <text evidence="1">Belongs to the cycloisomerase 2 family.</text>
</comment>
<dbReference type="InterPro" id="IPR011048">
    <property type="entry name" value="Haem_d1_sf"/>
</dbReference>
<dbReference type="InterPro" id="IPR050282">
    <property type="entry name" value="Cycloisomerase_2"/>
</dbReference>
<dbReference type="InterPro" id="IPR019405">
    <property type="entry name" value="Lactonase_7-beta_prop"/>
</dbReference>
<proteinExistence type="inferred from homology"/>
<keyword evidence="4" id="KW-1185">Reference proteome</keyword>
<reference evidence="3" key="1">
    <citation type="submission" date="2022-12" db="EMBL/GenBank/DDBJ databases">
        <authorList>
            <person name="Petersen C."/>
        </authorList>
    </citation>
    <scope>NUCLEOTIDE SEQUENCE</scope>
    <source>
        <strain evidence="3">IBT 21472</strain>
    </source>
</reference>
<feature type="chain" id="PRO_5041114615" description="6-phosphogluconolactonase" evidence="2">
    <location>
        <begin position="18"/>
        <end position="413"/>
    </location>
</feature>
<dbReference type="EMBL" id="JAPZBO010000003">
    <property type="protein sequence ID" value="KAJ5320911.1"/>
    <property type="molecule type" value="Genomic_DNA"/>
</dbReference>
<name>A0A9W9GLA5_9EURO</name>
<dbReference type="InterPro" id="IPR015943">
    <property type="entry name" value="WD40/YVTN_repeat-like_dom_sf"/>
</dbReference>
<gene>
    <name evidence="3" type="ORF">N7476_003913</name>
</gene>
<dbReference type="PANTHER" id="PTHR30344">
    <property type="entry name" value="6-PHOSPHOGLUCONOLACTONASE-RELATED"/>
    <property type="match status" value="1"/>
</dbReference>
<dbReference type="Proteomes" id="UP001147746">
    <property type="component" value="Unassembled WGS sequence"/>
</dbReference>
<dbReference type="Pfam" id="PF10282">
    <property type="entry name" value="Lactonase"/>
    <property type="match status" value="1"/>
</dbReference>
<feature type="signal peptide" evidence="2">
    <location>
        <begin position="1"/>
        <end position="17"/>
    </location>
</feature>
<evidence type="ECO:0000313" key="3">
    <source>
        <dbReference type="EMBL" id="KAJ5320911.1"/>
    </source>
</evidence>
<comment type="caution">
    <text evidence="3">The sequence shown here is derived from an EMBL/GenBank/DDBJ whole genome shotgun (WGS) entry which is preliminary data.</text>
</comment>
<keyword evidence="2" id="KW-0732">Signal</keyword>
<dbReference type="GO" id="GO:0017057">
    <property type="term" value="F:6-phosphogluconolactonase activity"/>
    <property type="evidence" value="ECO:0007669"/>
    <property type="project" value="TreeGrafter"/>
</dbReference>
<accession>A0A9W9GLA5</accession>
<reference evidence="3" key="2">
    <citation type="journal article" date="2023" name="IMA Fungus">
        <title>Comparative genomic study of the Penicillium genus elucidates a diverse pangenome and 15 lateral gene transfer events.</title>
        <authorList>
            <person name="Petersen C."/>
            <person name="Sorensen T."/>
            <person name="Nielsen M.R."/>
            <person name="Sondergaard T.E."/>
            <person name="Sorensen J.L."/>
            <person name="Fitzpatrick D.A."/>
            <person name="Frisvad J.C."/>
            <person name="Nielsen K.L."/>
        </authorList>
    </citation>
    <scope>NUCLEOTIDE SEQUENCE</scope>
    <source>
        <strain evidence="3">IBT 21472</strain>
    </source>
</reference>
<protein>
    <recommendedName>
        <fullName evidence="5">6-phosphogluconolactonase</fullName>
    </recommendedName>
</protein>
<dbReference type="PANTHER" id="PTHR30344:SF1">
    <property type="entry name" value="6-PHOSPHOGLUCONOLACTONASE"/>
    <property type="match status" value="1"/>
</dbReference>
<dbReference type="AlphaFoldDB" id="A0A9W9GLA5"/>
<sequence>MRLSHATLLATVGLASAAPKPAHQARLWATHYNGNVYTLALDGENLSLTDTMKTCGKMPSWLTFDSKARVLYCSDEDGTADPSTHGTLTAYDAAPDGKLHEIATTKTIGGGVNSVIYENDDGGKYLAIAHYEGSAVSTFDLPLKANAPAKQAFHFHMDHPGAVAQQDSPHPHEVFLDPTGSFLVSPDLGADLLRIYSISASDGQLNECPAVNVTFGSGPRHGVFWTDGTGNTTQSTQSGAITHQRQAASVGKTMMYLVNEIGGTMMTFDVAYDRSGCLDLQKTQTIVPYTGGKMPQGATPAEIRMVGDTFYVSIRSDQGFKPSDSMVTLDRSPKNGTVSLRNKTDAYGKVPRTFAINKAGDLVAIGNQASANVVIVRRNRLTGDLGEKVAMLQVGETGTVGSAEGLSSVVWEE</sequence>
<evidence type="ECO:0000313" key="4">
    <source>
        <dbReference type="Proteomes" id="UP001147746"/>
    </source>
</evidence>
<dbReference type="SUPFAM" id="SSF51004">
    <property type="entry name" value="C-terminal (heme d1) domain of cytochrome cd1-nitrite reductase"/>
    <property type="match status" value="1"/>
</dbReference>
<dbReference type="OrthoDB" id="9972196at2759"/>
<organism evidence="3 4">
    <name type="scientific">Penicillium atrosanguineum</name>
    <dbReference type="NCBI Taxonomy" id="1132637"/>
    <lineage>
        <taxon>Eukaryota</taxon>
        <taxon>Fungi</taxon>
        <taxon>Dikarya</taxon>
        <taxon>Ascomycota</taxon>
        <taxon>Pezizomycotina</taxon>
        <taxon>Eurotiomycetes</taxon>
        <taxon>Eurotiomycetidae</taxon>
        <taxon>Eurotiales</taxon>
        <taxon>Aspergillaceae</taxon>
        <taxon>Penicillium</taxon>
    </lineage>
</organism>
<evidence type="ECO:0000256" key="1">
    <source>
        <dbReference type="ARBA" id="ARBA00005564"/>
    </source>
</evidence>
<dbReference type="Gene3D" id="2.130.10.10">
    <property type="entry name" value="YVTN repeat-like/Quinoprotein amine dehydrogenase"/>
    <property type="match status" value="1"/>
</dbReference>